<gene>
    <name evidence="3" type="ORF">GJ744_005002</name>
</gene>
<evidence type="ECO:0000259" key="2">
    <source>
        <dbReference type="Pfam" id="PF01048"/>
    </source>
</evidence>
<dbReference type="PANTHER" id="PTHR46082">
    <property type="entry name" value="ATP/GTP-BINDING PROTEIN-RELATED"/>
    <property type="match status" value="1"/>
</dbReference>
<dbReference type="Gene3D" id="3.40.50.1580">
    <property type="entry name" value="Nucleoside phosphorylase domain"/>
    <property type="match status" value="1"/>
</dbReference>
<dbReference type="EMBL" id="JAACFV010000214">
    <property type="protein sequence ID" value="KAF7502847.1"/>
    <property type="molecule type" value="Genomic_DNA"/>
</dbReference>
<dbReference type="GO" id="GO:0003824">
    <property type="term" value="F:catalytic activity"/>
    <property type="evidence" value="ECO:0007669"/>
    <property type="project" value="InterPro"/>
</dbReference>
<sequence length="342" mass="37048">MAGAPQKPLARADYMVACICPMGVELAPVEGMLDEIHDPLPTGCDRNAYTLGKIGGHNVVVAVLPEIGNCAAAKVATQLLNDFPSIRFGLLVGIGGGVPGDDGEDDIRLGDVVVSQPTATFGGVVQYDLGKRLVDGSFERTGQLNKPPSVLSANVQKLQAQHSRVGSQISVYLSAMIQRYPRMQSQYSLPATEPDQLFLASYTYQPGVTCDGCDQQRTKSRPTRLDNEPRIHYGTIGSANLVVKDPVVRNELRRDMKILCVEMEAAGLMNNFPCLVIRGICDYADSHKNKRWQPYAAAAASAYMKELLMVIPAPQVAQTRNAVENTTSREYSSPNVGYGDCK</sequence>
<dbReference type="SUPFAM" id="SSF53167">
    <property type="entry name" value="Purine and uridine phosphorylases"/>
    <property type="match status" value="1"/>
</dbReference>
<dbReference type="PANTHER" id="PTHR46082:SF11">
    <property type="entry name" value="AAA+ ATPASE DOMAIN-CONTAINING PROTEIN-RELATED"/>
    <property type="match status" value="1"/>
</dbReference>
<dbReference type="Proteomes" id="UP000606974">
    <property type="component" value="Unassembled WGS sequence"/>
</dbReference>
<comment type="caution">
    <text evidence="3">The sequence shown here is derived from an EMBL/GenBank/DDBJ whole genome shotgun (WGS) entry which is preliminary data.</text>
</comment>
<evidence type="ECO:0000313" key="4">
    <source>
        <dbReference type="Proteomes" id="UP000606974"/>
    </source>
</evidence>
<feature type="compositionally biased region" description="Polar residues" evidence="1">
    <location>
        <begin position="322"/>
        <end position="335"/>
    </location>
</feature>
<dbReference type="OrthoDB" id="4133481at2759"/>
<evidence type="ECO:0000313" key="3">
    <source>
        <dbReference type="EMBL" id="KAF7502847.1"/>
    </source>
</evidence>
<dbReference type="Pfam" id="PF01048">
    <property type="entry name" value="PNP_UDP_1"/>
    <property type="match status" value="1"/>
</dbReference>
<feature type="domain" description="Nucleoside phosphorylase" evidence="2">
    <location>
        <begin position="226"/>
        <end position="292"/>
    </location>
</feature>
<feature type="region of interest" description="Disordered" evidence="1">
    <location>
        <begin position="322"/>
        <end position="342"/>
    </location>
</feature>
<dbReference type="GO" id="GO:0009116">
    <property type="term" value="P:nucleoside metabolic process"/>
    <property type="evidence" value="ECO:0007669"/>
    <property type="project" value="InterPro"/>
</dbReference>
<proteinExistence type="predicted"/>
<evidence type="ECO:0000256" key="1">
    <source>
        <dbReference type="SAM" id="MobiDB-lite"/>
    </source>
</evidence>
<dbReference type="InterPro" id="IPR053137">
    <property type="entry name" value="NLR-like"/>
</dbReference>
<reference evidence="3" key="1">
    <citation type="submission" date="2020-02" db="EMBL/GenBank/DDBJ databases">
        <authorList>
            <person name="Palmer J.M."/>
        </authorList>
    </citation>
    <scope>NUCLEOTIDE SEQUENCE</scope>
    <source>
        <strain evidence="3">EPUS1.4</strain>
        <tissue evidence="3">Thallus</tissue>
    </source>
</reference>
<dbReference type="InterPro" id="IPR000845">
    <property type="entry name" value="Nucleoside_phosphorylase_d"/>
</dbReference>
<protein>
    <recommendedName>
        <fullName evidence="2">Nucleoside phosphorylase domain-containing protein</fullName>
    </recommendedName>
</protein>
<keyword evidence="4" id="KW-1185">Reference proteome</keyword>
<dbReference type="InterPro" id="IPR035994">
    <property type="entry name" value="Nucleoside_phosphorylase_sf"/>
</dbReference>
<dbReference type="AlphaFoldDB" id="A0A8H7A817"/>
<name>A0A8H7A817_9EURO</name>
<accession>A0A8H7A817</accession>
<organism evidence="3 4">
    <name type="scientific">Endocarpon pusillum</name>
    <dbReference type="NCBI Taxonomy" id="364733"/>
    <lineage>
        <taxon>Eukaryota</taxon>
        <taxon>Fungi</taxon>
        <taxon>Dikarya</taxon>
        <taxon>Ascomycota</taxon>
        <taxon>Pezizomycotina</taxon>
        <taxon>Eurotiomycetes</taxon>
        <taxon>Chaetothyriomycetidae</taxon>
        <taxon>Verrucariales</taxon>
        <taxon>Verrucariaceae</taxon>
        <taxon>Endocarpon</taxon>
    </lineage>
</organism>